<sequence length="122" mass="13640">MNPPTTCPLGPEMPNDIGRGTCAVSICTSNQPILKINSNCHWQHHLHYQVKNGGSSVQVRRSKWSWNSSVAQAHRLARWSRGRHVPSVSRKGVGEKGGGGMDRRENCSRFLIQLVRLVLKML</sequence>
<proteinExistence type="predicted"/>
<evidence type="ECO:0000313" key="2">
    <source>
        <dbReference type="Proteomes" id="UP001054945"/>
    </source>
</evidence>
<dbReference type="AlphaFoldDB" id="A0AAV4MVM5"/>
<name>A0AAV4MVM5_CAEEX</name>
<reference evidence="1 2" key="1">
    <citation type="submission" date="2021-06" db="EMBL/GenBank/DDBJ databases">
        <title>Caerostris extrusa draft genome.</title>
        <authorList>
            <person name="Kono N."/>
            <person name="Arakawa K."/>
        </authorList>
    </citation>
    <scope>NUCLEOTIDE SEQUENCE [LARGE SCALE GENOMIC DNA]</scope>
</reference>
<evidence type="ECO:0000313" key="1">
    <source>
        <dbReference type="EMBL" id="GIX76479.1"/>
    </source>
</evidence>
<protein>
    <submittedName>
        <fullName evidence="1">Uncharacterized protein</fullName>
    </submittedName>
</protein>
<comment type="caution">
    <text evidence="1">The sequence shown here is derived from an EMBL/GenBank/DDBJ whole genome shotgun (WGS) entry which is preliminary data.</text>
</comment>
<organism evidence="1 2">
    <name type="scientific">Caerostris extrusa</name>
    <name type="common">Bark spider</name>
    <name type="synonym">Caerostris bankana</name>
    <dbReference type="NCBI Taxonomy" id="172846"/>
    <lineage>
        <taxon>Eukaryota</taxon>
        <taxon>Metazoa</taxon>
        <taxon>Ecdysozoa</taxon>
        <taxon>Arthropoda</taxon>
        <taxon>Chelicerata</taxon>
        <taxon>Arachnida</taxon>
        <taxon>Araneae</taxon>
        <taxon>Araneomorphae</taxon>
        <taxon>Entelegynae</taxon>
        <taxon>Araneoidea</taxon>
        <taxon>Araneidae</taxon>
        <taxon>Caerostris</taxon>
    </lineage>
</organism>
<gene>
    <name evidence="1" type="ORF">CEXT_607881</name>
</gene>
<accession>A0AAV4MVM5</accession>
<dbReference type="EMBL" id="BPLR01002665">
    <property type="protein sequence ID" value="GIX76479.1"/>
    <property type="molecule type" value="Genomic_DNA"/>
</dbReference>
<keyword evidence="2" id="KW-1185">Reference proteome</keyword>
<dbReference type="Proteomes" id="UP001054945">
    <property type="component" value="Unassembled WGS sequence"/>
</dbReference>